<organism evidence="1">
    <name type="scientific">Acidithiobacillus ferrivorans</name>
    <dbReference type="NCBI Taxonomy" id="160808"/>
    <lineage>
        <taxon>Bacteria</taxon>
        <taxon>Pseudomonadati</taxon>
        <taxon>Pseudomonadota</taxon>
        <taxon>Acidithiobacillia</taxon>
        <taxon>Acidithiobacillales</taxon>
        <taxon>Acidithiobacillaceae</taxon>
        <taxon>Acidithiobacillus</taxon>
    </lineage>
</organism>
<dbReference type="SUPFAM" id="SSF102400">
    <property type="entry name" value="DNA polymerase III chi subunit"/>
    <property type="match status" value="1"/>
</dbReference>
<gene>
    <name evidence="2" type="ORF">AFERRI_50890</name>
    <name evidence="1" type="ORF">AFERRI_530223</name>
</gene>
<dbReference type="Proteomes" id="UP000193925">
    <property type="component" value="Chromosome AFERRI"/>
</dbReference>
<dbReference type="RefSeq" id="WP_035194271.1">
    <property type="nucleotide sequence ID" value="NZ_CCCS020000049.1"/>
</dbReference>
<dbReference type="EMBL" id="LT841305">
    <property type="protein sequence ID" value="SMH67688.1"/>
    <property type="molecule type" value="Genomic_DNA"/>
</dbReference>
<evidence type="ECO:0000313" key="2">
    <source>
        <dbReference type="EMBL" id="SMH67688.1"/>
    </source>
</evidence>
<sequence length="141" mass="15824">MPIASFYALPPMLLTLHEQQRGMCRVIAKVWQVMGEADILCPDMETGQVMDDLLWTFQAGAFVPHVRGAGESIRIHDGGIWPLQSKALVLCGLDELPTPVPACERLIDFIPVAEKTRNLARERYKRLKNAGFTMQVHPLEV</sequence>
<dbReference type="InterPro" id="IPR007459">
    <property type="entry name" value="DNA_pol3_chi"/>
</dbReference>
<dbReference type="GO" id="GO:0006260">
    <property type="term" value="P:DNA replication"/>
    <property type="evidence" value="ECO:0007669"/>
    <property type="project" value="InterPro"/>
</dbReference>
<dbReference type="PANTHER" id="PTHR38767">
    <property type="entry name" value="DNA POLYMERASE III SUBUNIT CHI"/>
    <property type="match status" value="1"/>
</dbReference>
<dbReference type="GO" id="GO:0003677">
    <property type="term" value="F:DNA binding"/>
    <property type="evidence" value="ECO:0007669"/>
    <property type="project" value="InterPro"/>
</dbReference>
<evidence type="ECO:0000313" key="1">
    <source>
        <dbReference type="EMBL" id="CDQ11328.1"/>
    </source>
</evidence>
<evidence type="ECO:0000313" key="3">
    <source>
        <dbReference type="Proteomes" id="UP000193925"/>
    </source>
</evidence>
<dbReference type="Pfam" id="PF04364">
    <property type="entry name" value="DNA_pol3_chi"/>
    <property type="match status" value="1"/>
</dbReference>
<reference evidence="1" key="1">
    <citation type="submission" date="2014-03" db="EMBL/GenBank/DDBJ databases">
        <authorList>
            <person name="Genoscope - CEA"/>
        </authorList>
    </citation>
    <scope>NUCLEOTIDE SEQUENCE [LARGE SCALE GENOMIC DNA]</scope>
    <source>
        <strain evidence="1">CF27</strain>
    </source>
</reference>
<dbReference type="GO" id="GO:0003887">
    <property type="term" value="F:DNA-directed DNA polymerase activity"/>
    <property type="evidence" value="ECO:0007669"/>
    <property type="project" value="InterPro"/>
</dbReference>
<dbReference type="AlphaFoldDB" id="A0A060UX58"/>
<dbReference type="PANTHER" id="PTHR38767:SF1">
    <property type="entry name" value="DNA POLYMERASE III SUBUNIT CHI"/>
    <property type="match status" value="1"/>
</dbReference>
<reference evidence="2 3" key="3">
    <citation type="submission" date="2017-03" db="EMBL/GenBank/DDBJ databases">
        <authorList>
            <person name="Regsiter A."/>
            <person name="William W."/>
        </authorList>
    </citation>
    <scope>NUCLEOTIDE SEQUENCE [LARGE SCALE GENOMIC DNA]</scope>
    <source>
        <strain evidence="2">PRJEB5721</strain>
    </source>
</reference>
<keyword evidence="3" id="KW-1185">Reference proteome</keyword>
<dbReference type="Gene3D" id="3.40.50.10110">
    <property type="entry name" value="DNA polymerase III subunit chi"/>
    <property type="match status" value="1"/>
</dbReference>
<dbReference type="InterPro" id="IPR036768">
    <property type="entry name" value="PolIII_chi_sf"/>
</dbReference>
<reference evidence="1" key="2">
    <citation type="submission" date="2014-07" db="EMBL/GenBank/DDBJ databases">
        <title>Initial genome analysis of the psychrotolerant acidophile Acidithiobacillus ferrivorans CF27: insights into iron and sulfur oxidation pathways and into biofilm formation.</title>
        <authorList>
            <person name="Talla E."/>
            <person name="Hedrich S."/>
            <person name="Mangenot S."/>
            <person name="Ji B."/>
            <person name="Johnson D.B."/>
            <person name="Barbe V."/>
            <person name="Bonnefoy V."/>
        </authorList>
    </citation>
    <scope>NUCLEOTIDE SEQUENCE [LARGE SCALE GENOMIC DNA]</scope>
    <source>
        <strain evidence="1">CF27</strain>
    </source>
</reference>
<protein>
    <submittedName>
        <fullName evidence="1">DNA polymerase III chi subunit HolC</fullName>
    </submittedName>
</protein>
<dbReference type="GO" id="GO:0032298">
    <property type="term" value="P:positive regulation of DNA-templated DNA replication initiation"/>
    <property type="evidence" value="ECO:0007669"/>
    <property type="project" value="TreeGrafter"/>
</dbReference>
<proteinExistence type="predicted"/>
<dbReference type="EMBL" id="CCCS020000049">
    <property type="protein sequence ID" value="CDQ11328.1"/>
    <property type="molecule type" value="Genomic_DNA"/>
</dbReference>
<name>A0A060UX58_9PROT</name>
<accession>A0A060UX58</accession>